<reference evidence="1 2" key="1">
    <citation type="submission" date="2018-07" db="EMBL/GenBank/DDBJ databases">
        <title>Genomic Encyclopedia of Type Strains, Phase IV (KMG-IV): sequencing the most valuable type-strain genomes for metagenomic binning, comparative biology and taxonomic classification.</title>
        <authorList>
            <person name="Goeker M."/>
        </authorList>
    </citation>
    <scope>NUCLEOTIDE SEQUENCE [LARGE SCALE GENOMIC DNA]</scope>
    <source>
        <strain evidence="1 2">DSM 4134</strain>
    </source>
</reference>
<dbReference type="Pfam" id="PF10029">
    <property type="entry name" value="DUF2271"/>
    <property type="match status" value="1"/>
</dbReference>
<sequence length="161" mass="18346">MNKIHLITWIAITFIVSAFKSDVGSSQYKCMIQLTNYSGEGAYIVVSVLNANKEYVETLRVLGDDEEWYPDLPTWWSFFEKAGQENVDAITGATIAGGERSIFILDIDDRYLDNGHFLRFETSVEHQNYVENDVLLPLKSSSISGKFEGSDYIRYVRLIPN</sequence>
<evidence type="ECO:0000313" key="2">
    <source>
        <dbReference type="Proteomes" id="UP000256779"/>
    </source>
</evidence>
<dbReference type="RefSeq" id="WP_115868866.1">
    <property type="nucleotide sequence ID" value="NZ_QREG01000014.1"/>
</dbReference>
<accession>A0A3D9L083</accession>
<comment type="caution">
    <text evidence="1">The sequence shown here is derived from an EMBL/GenBank/DDBJ whole genome shotgun (WGS) entry which is preliminary data.</text>
</comment>
<organism evidence="1 2">
    <name type="scientific">Marinoscillum furvescens DSM 4134</name>
    <dbReference type="NCBI Taxonomy" id="1122208"/>
    <lineage>
        <taxon>Bacteria</taxon>
        <taxon>Pseudomonadati</taxon>
        <taxon>Bacteroidota</taxon>
        <taxon>Cytophagia</taxon>
        <taxon>Cytophagales</taxon>
        <taxon>Reichenbachiellaceae</taxon>
        <taxon>Marinoscillum</taxon>
    </lineage>
</organism>
<keyword evidence="2" id="KW-1185">Reference proteome</keyword>
<dbReference type="EMBL" id="QREG01000014">
    <property type="protein sequence ID" value="RED96579.1"/>
    <property type="molecule type" value="Genomic_DNA"/>
</dbReference>
<dbReference type="AlphaFoldDB" id="A0A3D9L083"/>
<proteinExistence type="predicted"/>
<evidence type="ECO:0000313" key="1">
    <source>
        <dbReference type="EMBL" id="RED96579.1"/>
    </source>
</evidence>
<protein>
    <submittedName>
        <fullName evidence="1">Uncharacterized protein DUF2271</fullName>
    </submittedName>
</protein>
<name>A0A3D9L083_MARFU</name>
<dbReference type="InterPro" id="IPR014469">
    <property type="entry name" value="DUF2271"/>
</dbReference>
<dbReference type="OrthoDB" id="1430845at2"/>
<dbReference type="Proteomes" id="UP000256779">
    <property type="component" value="Unassembled WGS sequence"/>
</dbReference>
<gene>
    <name evidence="1" type="ORF">C7460_11437</name>
</gene>